<organism evidence="7 8">
    <name type="scientific">Candidatus Jacksonbacteria bacterium RIFCSPLOWO2_02_FULL_44_20</name>
    <dbReference type="NCBI Taxonomy" id="1798460"/>
    <lineage>
        <taxon>Bacteria</taxon>
        <taxon>Candidatus Jacksoniibacteriota</taxon>
    </lineage>
</organism>
<feature type="transmembrane region" description="Helical" evidence="5">
    <location>
        <begin position="115"/>
        <end position="133"/>
    </location>
</feature>
<dbReference type="GO" id="GO:0016020">
    <property type="term" value="C:membrane"/>
    <property type="evidence" value="ECO:0007669"/>
    <property type="project" value="UniProtKB-SubCell"/>
</dbReference>
<feature type="transmembrane region" description="Helical" evidence="5">
    <location>
        <begin position="430"/>
        <end position="447"/>
    </location>
</feature>
<keyword evidence="3 5" id="KW-1133">Transmembrane helix</keyword>
<feature type="transmembrane region" description="Helical" evidence="5">
    <location>
        <begin position="409"/>
        <end position="424"/>
    </location>
</feature>
<sequence length="451" mass="51326">MIKQKQIAGYGLYLLLILLPFQTRYFLVERSIGGAFFEYGSFTVYATEILLWFLVLYEIFWFLFRKRYKNIPPDERVHRLILKFFQERPIIAWSLIFLSYAALSALWSVNREQTLFYIIRLTEALLVLWLITLSREKKRSMLLTFVIGVALQSAFGIYQFFTQTVSGSSILGIATQIPDTRGVAVVETELRRYLRAYGGLPHPNILGGWIVAGLIALVALIYDSAIRAGAFSRSRLVLPFLLVYSLLFTALILTFSRSAGVAFVFGIGAFFAYGVFHKKTRYRGLELLCLTAILSIFFGILLKEPLTERGTGLVFNRNSGRLEQKSSWERSQGLRDAWILYKKNPLLGSGLGTYTTALARLYPERPVYEVQPAHSVPVLISVELGIVGAFFAFLSFYHIVAYLLRRRKILGIVLFCAFFAFSLFDHYLWTLYSGVLLIGVCFGFGIVSDDE</sequence>
<evidence type="ECO:0000256" key="3">
    <source>
        <dbReference type="ARBA" id="ARBA00022989"/>
    </source>
</evidence>
<dbReference type="PANTHER" id="PTHR37422:SF13">
    <property type="entry name" value="LIPOPOLYSACCHARIDE BIOSYNTHESIS PROTEIN PA4999-RELATED"/>
    <property type="match status" value="1"/>
</dbReference>
<dbReference type="PANTHER" id="PTHR37422">
    <property type="entry name" value="TEICHURONIC ACID BIOSYNTHESIS PROTEIN TUAE"/>
    <property type="match status" value="1"/>
</dbReference>
<feature type="transmembrane region" description="Helical" evidence="5">
    <location>
        <begin position="259"/>
        <end position="276"/>
    </location>
</feature>
<feature type="transmembrane region" description="Helical" evidence="5">
    <location>
        <begin position="90"/>
        <end position="109"/>
    </location>
</feature>
<feature type="transmembrane region" description="Helical" evidence="5">
    <location>
        <begin position="7"/>
        <end position="27"/>
    </location>
</feature>
<feature type="transmembrane region" description="Helical" evidence="5">
    <location>
        <begin position="285"/>
        <end position="302"/>
    </location>
</feature>
<name>A0A1G2A9L7_9BACT</name>
<dbReference type="EMBL" id="MHJU01000024">
    <property type="protein sequence ID" value="OGY72740.1"/>
    <property type="molecule type" value="Genomic_DNA"/>
</dbReference>
<dbReference type="Pfam" id="PF04932">
    <property type="entry name" value="Wzy_C"/>
    <property type="match status" value="1"/>
</dbReference>
<evidence type="ECO:0000256" key="4">
    <source>
        <dbReference type="ARBA" id="ARBA00023136"/>
    </source>
</evidence>
<feature type="transmembrane region" description="Helical" evidence="5">
    <location>
        <begin position="376"/>
        <end position="397"/>
    </location>
</feature>
<feature type="transmembrane region" description="Helical" evidence="5">
    <location>
        <begin position="140"/>
        <end position="161"/>
    </location>
</feature>
<dbReference type="InterPro" id="IPR051533">
    <property type="entry name" value="WaaL-like"/>
</dbReference>
<evidence type="ECO:0000256" key="1">
    <source>
        <dbReference type="ARBA" id="ARBA00004141"/>
    </source>
</evidence>
<keyword evidence="4 5" id="KW-0472">Membrane</keyword>
<accession>A0A1G2A9L7</accession>
<gene>
    <name evidence="7" type="ORF">A3H61_05160</name>
</gene>
<feature type="transmembrane region" description="Helical" evidence="5">
    <location>
        <begin position="236"/>
        <end position="253"/>
    </location>
</feature>
<evidence type="ECO:0000256" key="5">
    <source>
        <dbReference type="SAM" id="Phobius"/>
    </source>
</evidence>
<proteinExistence type="predicted"/>
<keyword evidence="2 5" id="KW-0812">Transmembrane</keyword>
<evidence type="ECO:0000259" key="6">
    <source>
        <dbReference type="Pfam" id="PF04932"/>
    </source>
</evidence>
<protein>
    <recommendedName>
        <fullName evidence="6">O-antigen ligase-related domain-containing protein</fullName>
    </recommendedName>
</protein>
<evidence type="ECO:0000256" key="2">
    <source>
        <dbReference type="ARBA" id="ARBA00022692"/>
    </source>
</evidence>
<feature type="transmembrane region" description="Helical" evidence="5">
    <location>
        <begin position="205"/>
        <end position="224"/>
    </location>
</feature>
<comment type="subcellular location">
    <subcellularLocation>
        <location evidence="1">Membrane</location>
        <topology evidence="1">Multi-pass membrane protein</topology>
    </subcellularLocation>
</comment>
<evidence type="ECO:0000313" key="7">
    <source>
        <dbReference type="EMBL" id="OGY72740.1"/>
    </source>
</evidence>
<dbReference type="Proteomes" id="UP000178315">
    <property type="component" value="Unassembled WGS sequence"/>
</dbReference>
<feature type="domain" description="O-antigen ligase-related" evidence="6">
    <location>
        <begin position="244"/>
        <end position="392"/>
    </location>
</feature>
<reference evidence="7 8" key="1">
    <citation type="journal article" date="2016" name="Nat. Commun.">
        <title>Thousands of microbial genomes shed light on interconnected biogeochemical processes in an aquifer system.</title>
        <authorList>
            <person name="Anantharaman K."/>
            <person name="Brown C.T."/>
            <person name="Hug L.A."/>
            <person name="Sharon I."/>
            <person name="Castelle C.J."/>
            <person name="Probst A.J."/>
            <person name="Thomas B.C."/>
            <person name="Singh A."/>
            <person name="Wilkins M.J."/>
            <person name="Karaoz U."/>
            <person name="Brodie E.L."/>
            <person name="Williams K.H."/>
            <person name="Hubbard S.S."/>
            <person name="Banfield J.F."/>
        </authorList>
    </citation>
    <scope>NUCLEOTIDE SEQUENCE [LARGE SCALE GENOMIC DNA]</scope>
</reference>
<feature type="transmembrane region" description="Helical" evidence="5">
    <location>
        <begin position="39"/>
        <end position="64"/>
    </location>
</feature>
<comment type="caution">
    <text evidence="7">The sequence shown here is derived from an EMBL/GenBank/DDBJ whole genome shotgun (WGS) entry which is preliminary data.</text>
</comment>
<dbReference type="AlphaFoldDB" id="A0A1G2A9L7"/>
<evidence type="ECO:0000313" key="8">
    <source>
        <dbReference type="Proteomes" id="UP000178315"/>
    </source>
</evidence>
<dbReference type="InterPro" id="IPR007016">
    <property type="entry name" value="O-antigen_ligase-rel_domated"/>
</dbReference>